<evidence type="ECO:0000256" key="1">
    <source>
        <dbReference type="SAM" id="SignalP"/>
    </source>
</evidence>
<feature type="signal peptide" evidence="1">
    <location>
        <begin position="1"/>
        <end position="25"/>
    </location>
</feature>
<feature type="chain" id="PRO_5047329152" description="Lipoprotein" evidence="1">
    <location>
        <begin position="26"/>
        <end position="206"/>
    </location>
</feature>
<proteinExistence type="predicted"/>
<protein>
    <recommendedName>
        <fullName evidence="4">Lipoprotein</fullName>
    </recommendedName>
</protein>
<keyword evidence="3" id="KW-1185">Reference proteome</keyword>
<dbReference type="Proteomes" id="UP000717995">
    <property type="component" value="Unassembled WGS sequence"/>
</dbReference>
<dbReference type="PROSITE" id="PS51257">
    <property type="entry name" value="PROKAR_LIPOPROTEIN"/>
    <property type="match status" value="1"/>
</dbReference>
<evidence type="ECO:0000313" key="2">
    <source>
        <dbReference type="EMBL" id="MBM7062481.1"/>
    </source>
</evidence>
<reference evidence="2 3" key="1">
    <citation type="submission" date="2021-02" db="EMBL/GenBank/DDBJ databases">
        <authorList>
            <person name="Lee D.-H."/>
        </authorList>
    </citation>
    <scope>NUCLEOTIDE SEQUENCE [LARGE SCALE GENOMIC DNA]</scope>
    <source>
        <strain evidence="2 3">UL073</strain>
    </source>
</reference>
<dbReference type="EMBL" id="JAFEUP010000005">
    <property type="protein sequence ID" value="MBM7062481.1"/>
    <property type="molecule type" value="Genomic_DNA"/>
</dbReference>
<gene>
    <name evidence="2" type="ORF">JQX08_17340</name>
</gene>
<keyword evidence="1" id="KW-0732">Signal</keyword>
<organism evidence="2 3">
    <name type="scientific">Zestomonas insulae</name>
    <dbReference type="NCBI Taxonomy" id="2809017"/>
    <lineage>
        <taxon>Bacteria</taxon>
        <taxon>Pseudomonadati</taxon>
        <taxon>Pseudomonadota</taxon>
        <taxon>Gammaproteobacteria</taxon>
        <taxon>Pseudomonadales</taxon>
        <taxon>Pseudomonadaceae</taxon>
        <taxon>Zestomonas</taxon>
    </lineage>
</organism>
<evidence type="ECO:0000313" key="3">
    <source>
        <dbReference type="Proteomes" id="UP000717995"/>
    </source>
</evidence>
<comment type="caution">
    <text evidence="2">The sequence shown here is derived from an EMBL/GenBank/DDBJ whole genome shotgun (WGS) entry which is preliminary data.</text>
</comment>
<sequence length="206" mass="22881">MKPLHCLCAALVSLLLTGCVSFTPAGPLGDPAHKAASPLQHAAMIEAVQVTDSSLNDSRRQELGKQLSAQLNRYVERGEYFQQVISFPAKVGEQDVVLKFNFSSLKGKRTPHPGYFPGALLTLTMWIWVNGPIYVDKYDLVGELTIEDTHGKQLVSTRKEQKLNQNTGLWDDDYFNLSLGAVQLRQLVDQLLEDGTQQLAQQEGRV</sequence>
<name>A0ABS2IHD9_9GAMM</name>
<dbReference type="RefSeq" id="WP_205349665.1">
    <property type="nucleotide sequence ID" value="NZ_JAFEUP010000005.1"/>
</dbReference>
<accession>A0ABS2IHD9</accession>
<evidence type="ECO:0008006" key="4">
    <source>
        <dbReference type="Google" id="ProtNLM"/>
    </source>
</evidence>